<evidence type="ECO:0000256" key="2">
    <source>
        <dbReference type="SAM" id="SignalP"/>
    </source>
</evidence>
<dbReference type="EMBL" id="JAJJMB010012606">
    <property type="protein sequence ID" value="KAI3875391.1"/>
    <property type="molecule type" value="Genomic_DNA"/>
</dbReference>
<keyword evidence="4" id="KW-1185">Reference proteome</keyword>
<feature type="signal peptide" evidence="2">
    <location>
        <begin position="1"/>
        <end position="28"/>
    </location>
</feature>
<accession>A0AAD4S8T8</accession>
<sequence>MAGDASSTSLFSLFVILVILSTSQLSIADYMYCAKNDAANCPGKDCEVIVYAPPVPGSNCSTCSERCKGDYHDMYRGSFCYSSRYCFCCFHTIRDEEEYISPTTAPAPGEVFPQTPPHVEPLPPPQIPPVFALNLDPAVSCDEGYTVSTPVGDCSECNERCKSGSFKDDLEGIFCYDTNEGKPFCNCCVRYGAGDVTQVPTQPMRAPPTTPPMVPPVVTPTAPTEAPQIPPCVEPVTAQTPPVMSPDVESAAAPHVQDPHAKEKNGKKHRKISPISPDFKPVGPLVSPEPGKLKKEKDPKINH</sequence>
<dbReference type="AlphaFoldDB" id="A0AAD4S8T8"/>
<comment type="caution">
    <text evidence="3">The sequence shown here is derived from an EMBL/GenBank/DDBJ whole genome shotgun (WGS) entry which is preliminary data.</text>
</comment>
<protein>
    <submittedName>
        <fullName evidence="3">Uncharacterized protein</fullName>
    </submittedName>
</protein>
<name>A0AAD4S8T8_9MAGN</name>
<feature type="compositionally biased region" description="Basic and acidic residues" evidence="1">
    <location>
        <begin position="291"/>
        <end position="303"/>
    </location>
</feature>
<feature type="chain" id="PRO_5042080747" evidence="2">
    <location>
        <begin position="29"/>
        <end position="303"/>
    </location>
</feature>
<keyword evidence="2" id="KW-0732">Signal</keyword>
<gene>
    <name evidence="3" type="ORF">MKW98_000068</name>
</gene>
<dbReference type="Proteomes" id="UP001202328">
    <property type="component" value="Unassembled WGS sequence"/>
</dbReference>
<evidence type="ECO:0000256" key="1">
    <source>
        <dbReference type="SAM" id="MobiDB-lite"/>
    </source>
</evidence>
<organism evidence="3 4">
    <name type="scientific">Papaver atlanticum</name>
    <dbReference type="NCBI Taxonomy" id="357466"/>
    <lineage>
        <taxon>Eukaryota</taxon>
        <taxon>Viridiplantae</taxon>
        <taxon>Streptophyta</taxon>
        <taxon>Embryophyta</taxon>
        <taxon>Tracheophyta</taxon>
        <taxon>Spermatophyta</taxon>
        <taxon>Magnoliopsida</taxon>
        <taxon>Ranunculales</taxon>
        <taxon>Papaveraceae</taxon>
        <taxon>Papaveroideae</taxon>
        <taxon>Papaver</taxon>
    </lineage>
</organism>
<feature type="region of interest" description="Disordered" evidence="1">
    <location>
        <begin position="237"/>
        <end position="303"/>
    </location>
</feature>
<evidence type="ECO:0000313" key="4">
    <source>
        <dbReference type="Proteomes" id="UP001202328"/>
    </source>
</evidence>
<reference evidence="3" key="1">
    <citation type="submission" date="2022-04" db="EMBL/GenBank/DDBJ databases">
        <title>A functionally conserved STORR gene fusion in Papaver species that diverged 16.8 million years ago.</title>
        <authorList>
            <person name="Catania T."/>
        </authorList>
    </citation>
    <scope>NUCLEOTIDE SEQUENCE</scope>
    <source>
        <strain evidence="3">S-188037</strain>
    </source>
</reference>
<proteinExistence type="predicted"/>
<evidence type="ECO:0000313" key="3">
    <source>
        <dbReference type="EMBL" id="KAI3875391.1"/>
    </source>
</evidence>